<dbReference type="Gene3D" id="3.40.366.10">
    <property type="entry name" value="Malonyl-Coenzyme A Acyl Carrier Protein, domain 2"/>
    <property type="match status" value="1"/>
</dbReference>
<dbReference type="InterPro" id="IPR009081">
    <property type="entry name" value="PP-bd_ACP"/>
</dbReference>
<dbReference type="EMBL" id="CP063196">
    <property type="protein sequence ID" value="UOE21011.1"/>
    <property type="molecule type" value="Genomic_DNA"/>
</dbReference>
<dbReference type="GO" id="GO:0004312">
    <property type="term" value="F:fatty acid synthase activity"/>
    <property type="evidence" value="ECO:0007669"/>
    <property type="project" value="TreeGrafter"/>
</dbReference>
<dbReference type="Pfam" id="PF00698">
    <property type="entry name" value="Acyl_transf_1"/>
    <property type="match status" value="1"/>
</dbReference>
<dbReference type="InterPro" id="IPR016036">
    <property type="entry name" value="Malonyl_transacylase_ACP-bd"/>
</dbReference>
<dbReference type="GO" id="GO:0006633">
    <property type="term" value="P:fatty acid biosynthetic process"/>
    <property type="evidence" value="ECO:0007669"/>
    <property type="project" value="InterPro"/>
</dbReference>
<dbReference type="InterPro" id="IPR020841">
    <property type="entry name" value="PKS_Beta-ketoAc_synthase_dom"/>
</dbReference>
<dbReference type="InterPro" id="IPR050091">
    <property type="entry name" value="PKS_NRPS_Biosynth_Enz"/>
</dbReference>
<evidence type="ECO:0000313" key="7">
    <source>
        <dbReference type="Proteomes" id="UP000265719"/>
    </source>
</evidence>
<dbReference type="RefSeq" id="WP_243597653.1">
    <property type="nucleotide sequence ID" value="NZ_CP063196.1"/>
</dbReference>
<dbReference type="InterPro" id="IPR016035">
    <property type="entry name" value="Acyl_Trfase/lysoPLipase"/>
</dbReference>
<gene>
    <name evidence="6" type="ORF">NI17_007560</name>
</gene>
<sequence>MSEKRPRRPLEALAAITGIGCRLPGGVHDPAALWDALTEGALLPRPIPPQRWERMAALLHPDQRPDEPWIAGVIDDIDAFDHSYFGIPAGEAAQMDPQQRMVMEVVVEALADAGLSPAALAGSTRVGVWVGSASFDQAALNFAAGRRVDMHTVSGTSPSILANRVSYTLDLRGPSLAVDTACSASGTALHLARQSVESAEVDTAIVIGANILLNPGPTAAFHDAGVLAPDGVCRPFDEHGEGYVRAEGVVALVLRRTEEAQRHHDRVYAVLRGSVANSDGRSPGLYAPNRDAHTALLTDAYASAGMDPSHVDYVVCHGTGTKAGDSSEGRALARVLAAGRDEPLTIGSIKSTLGHTEGASGLLGVAAAALALHHATVPPTAAHETIRPSLARLPLRVPTRPEPWPQTSRPRTAGVSAFGFGGSNVHIVLEQAPAPEGESGEQEVAGHRVIPVSAPSEVRLRGTAAAWAPVVADADLGATASTAQHRRAHEKVRAAVVVSSAGQAAEALSALADGHAHPALVGPHTAPEKPGRLVWMFAGHGSQHADMAAACYAVLPVFREALEEARAALAAHLGRRPWRPGEPITGFETAQHAIWLTQTAQTATWRHWGYTPDAVIGHSLGEVAAAHAAGALTLDDAARVVAARSALLAETEPLGGLLVTDLDPQRAEEAIAAHGHADTLVVAARNAPDATVVSGPTRPLEELREALDAQGVFARRVAHDVPAHSPAVQPLLPRLTEALHGLAPRGGTAVFHSTADAAPLDGTRLDAAYWARQLRSPVRLTDTLPLAAGTDAVVLELGGRSTLSRAATTTLTHHQIPVTVIAAGTTDRDDHAALLDQLAALHTNGHTPTHWPEPIQPPVRLPVCWDHGQLTDAEAAPTLAEALDAPDTDSALIAEALVHLLADTLGTTPQDVDPETPLVDLGLTSVAAIGLRDAVRDAHPALQSFGVRALLDLDTTLGRLADIVVDHCRTVSAAR</sequence>
<keyword evidence="1" id="KW-0596">Phosphopantetheine</keyword>
<accession>A0AA97M5D1</accession>
<evidence type="ECO:0000256" key="1">
    <source>
        <dbReference type="ARBA" id="ARBA00022450"/>
    </source>
</evidence>
<evidence type="ECO:0000256" key="2">
    <source>
        <dbReference type="ARBA" id="ARBA00022553"/>
    </source>
</evidence>
<dbReference type="InterPro" id="IPR016039">
    <property type="entry name" value="Thiolase-like"/>
</dbReference>
<dbReference type="GO" id="GO:0031177">
    <property type="term" value="F:phosphopantetheine binding"/>
    <property type="evidence" value="ECO:0007669"/>
    <property type="project" value="InterPro"/>
</dbReference>
<feature type="domain" description="Carrier" evidence="4">
    <location>
        <begin position="888"/>
        <end position="968"/>
    </location>
</feature>
<dbReference type="Pfam" id="PF02801">
    <property type="entry name" value="Ketoacyl-synt_C"/>
    <property type="match status" value="1"/>
</dbReference>
<dbReference type="SMART" id="SM00827">
    <property type="entry name" value="PKS_AT"/>
    <property type="match status" value="1"/>
</dbReference>
<reference evidence="6" key="1">
    <citation type="submission" date="2020-10" db="EMBL/GenBank/DDBJ databases">
        <title>De novo genome project of the cellulose decomposer Thermobifida halotolerans type strain.</title>
        <authorList>
            <person name="Nagy I."/>
            <person name="Horvath B."/>
            <person name="Kukolya J."/>
            <person name="Nagy I."/>
            <person name="Orsini M."/>
        </authorList>
    </citation>
    <scope>NUCLEOTIDE SEQUENCE</scope>
    <source>
        <strain evidence="6">DSM 44931</strain>
    </source>
</reference>
<dbReference type="Gene3D" id="3.40.47.10">
    <property type="match status" value="1"/>
</dbReference>
<dbReference type="SMART" id="SM00823">
    <property type="entry name" value="PKS_PP"/>
    <property type="match status" value="1"/>
</dbReference>
<evidence type="ECO:0000259" key="4">
    <source>
        <dbReference type="PROSITE" id="PS50075"/>
    </source>
</evidence>
<protein>
    <submittedName>
        <fullName evidence="6">Type I polyketide synthase</fullName>
    </submittedName>
</protein>
<dbReference type="PROSITE" id="PS52004">
    <property type="entry name" value="KS3_2"/>
    <property type="match status" value="1"/>
</dbReference>
<dbReference type="AlphaFoldDB" id="A0AA97M5D1"/>
<dbReference type="PANTHER" id="PTHR43775">
    <property type="entry name" value="FATTY ACID SYNTHASE"/>
    <property type="match status" value="1"/>
</dbReference>
<keyword evidence="3" id="KW-0808">Transferase</keyword>
<organism evidence="6 7">
    <name type="scientific">Thermobifida halotolerans</name>
    <dbReference type="NCBI Taxonomy" id="483545"/>
    <lineage>
        <taxon>Bacteria</taxon>
        <taxon>Bacillati</taxon>
        <taxon>Actinomycetota</taxon>
        <taxon>Actinomycetes</taxon>
        <taxon>Streptosporangiales</taxon>
        <taxon>Nocardiopsidaceae</taxon>
        <taxon>Thermobifida</taxon>
    </lineage>
</organism>
<dbReference type="InterPro" id="IPR014030">
    <property type="entry name" value="Ketoacyl_synth_N"/>
</dbReference>
<dbReference type="SUPFAM" id="SSF47336">
    <property type="entry name" value="ACP-like"/>
    <property type="match status" value="1"/>
</dbReference>
<dbReference type="Pfam" id="PF00109">
    <property type="entry name" value="ketoacyl-synt"/>
    <property type="match status" value="1"/>
</dbReference>
<dbReference type="Pfam" id="PF16197">
    <property type="entry name" value="KAsynt_C_assoc"/>
    <property type="match status" value="1"/>
</dbReference>
<dbReference type="SUPFAM" id="SSF53901">
    <property type="entry name" value="Thiolase-like"/>
    <property type="match status" value="1"/>
</dbReference>
<evidence type="ECO:0000259" key="5">
    <source>
        <dbReference type="PROSITE" id="PS52004"/>
    </source>
</evidence>
<keyword evidence="7" id="KW-1185">Reference proteome</keyword>
<dbReference type="CDD" id="cd00833">
    <property type="entry name" value="PKS"/>
    <property type="match status" value="1"/>
</dbReference>
<dbReference type="InterPro" id="IPR014043">
    <property type="entry name" value="Acyl_transferase_dom"/>
</dbReference>
<proteinExistence type="predicted"/>
<dbReference type="InterPro" id="IPR032821">
    <property type="entry name" value="PKS_assoc"/>
</dbReference>
<dbReference type="SUPFAM" id="SSF52151">
    <property type="entry name" value="FabD/lysophospholipase-like"/>
    <property type="match status" value="1"/>
</dbReference>
<dbReference type="KEGG" id="thao:NI17_007560"/>
<dbReference type="SUPFAM" id="SSF55048">
    <property type="entry name" value="Probable ACP-binding domain of malonyl-CoA ACP transacylase"/>
    <property type="match status" value="1"/>
</dbReference>
<name>A0AA97M5D1_9ACTN</name>
<evidence type="ECO:0000313" key="6">
    <source>
        <dbReference type="EMBL" id="UOE21011.1"/>
    </source>
</evidence>
<keyword evidence="2" id="KW-0597">Phosphoprotein</keyword>
<dbReference type="Pfam" id="PF00550">
    <property type="entry name" value="PP-binding"/>
    <property type="match status" value="1"/>
</dbReference>
<dbReference type="InterPro" id="IPR018201">
    <property type="entry name" value="Ketoacyl_synth_AS"/>
</dbReference>
<dbReference type="Gene3D" id="3.30.70.3290">
    <property type="match status" value="1"/>
</dbReference>
<evidence type="ECO:0000256" key="3">
    <source>
        <dbReference type="ARBA" id="ARBA00022679"/>
    </source>
</evidence>
<dbReference type="InterPro" id="IPR036736">
    <property type="entry name" value="ACP-like_sf"/>
</dbReference>
<dbReference type="PROSITE" id="PS00606">
    <property type="entry name" value="KS3_1"/>
    <property type="match status" value="1"/>
</dbReference>
<dbReference type="PROSITE" id="PS50075">
    <property type="entry name" value="CARRIER"/>
    <property type="match status" value="1"/>
</dbReference>
<dbReference type="Gene3D" id="1.10.1200.10">
    <property type="entry name" value="ACP-like"/>
    <property type="match status" value="1"/>
</dbReference>
<dbReference type="GO" id="GO:0004315">
    <property type="term" value="F:3-oxoacyl-[acyl-carrier-protein] synthase activity"/>
    <property type="evidence" value="ECO:0007669"/>
    <property type="project" value="InterPro"/>
</dbReference>
<feature type="domain" description="Ketosynthase family 3 (KS3)" evidence="5">
    <location>
        <begin position="11"/>
        <end position="431"/>
    </location>
</feature>
<dbReference type="Proteomes" id="UP000265719">
    <property type="component" value="Chromosome"/>
</dbReference>
<dbReference type="InterPro" id="IPR001227">
    <property type="entry name" value="Ac_transferase_dom_sf"/>
</dbReference>
<dbReference type="InterPro" id="IPR014031">
    <property type="entry name" value="Ketoacyl_synth_C"/>
</dbReference>
<dbReference type="SMART" id="SM00825">
    <property type="entry name" value="PKS_KS"/>
    <property type="match status" value="1"/>
</dbReference>
<dbReference type="PANTHER" id="PTHR43775:SF37">
    <property type="entry name" value="SI:DKEY-61P9.11"/>
    <property type="match status" value="1"/>
</dbReference>
<dbReference type="InterPro" id="IPR020806">
    <property type="entry name" value="PKS_PP-bd"/>
</dbReference>